<dbReference type="Proteomes" id="UP000037600">
    <property type="component" value="Unassembled WGS sequence"/>
</dbReference>
<dbReference type="OrthoDB" id="9806524at2"/>
<organism evidence="1 2">
    <name type="scientific">Catenovulum maritimum</name>
    <dbReference type="NCBI Taxonomy" id="1513271"/>
    <lineage>
        <taxon>Bacteria</taxon>
        <taxon>Pseudomonadati</taxon>
        <taxon>Pseudomonadota</taxon>
        <taxon>Gammaproteobacteria</taxon>
        <taxon>Alteromonadales</taxon>
        <taxon>Alteromonadaceae</taxon>
        <taxon>Catenovulum</taxon>
    </lineage>
</organism>
<proteinExistence type="predicted"/>
<dbReference type="RefSeq" id="WP_048690853.1">
    <property type="nucleotide sequence ID" value="NZ_KQ130485.1"/>
</dbReference>
<comment type="caution">
    <text evidence="1">The sequence shown here is derived from an EMBL/GenBank/DDBJ whole genome shotgun (WGS) entry which is preliminary data.</text>
</comment>
<gene>
    <name evidence="1" type="ORF">XM47_06345</name>
</gene>
<evidence type="ECO:0000313" key="1">
    <source>
        <dbReference type="EMBL" id="KMT66062.1"/>
    </source>
</evidence>
<reference evidence="1 2" key="1">
    <citation type="submission" date="2015-04" db="EMBL/GenBank/DDBJ databases">
        <title>Draft Genome Sequence of the Novel Agar-Digesting Marine Bacterium Q1.</title>
        <authorList>
            <person name="Li Y."/>
            <person name="Li D."/>
            <person name="Chen G."/>
            <person name="Du Z."/>
        </authorList>
    </citation>
    <scope>NUCLEOTIDE SEQUENCE [LARGE SCALE GENOMIC DNA]</scope>
    <source>
        <strain evidence="1 2">Q1</strain>
    </source>
</reference>
<protein>
    <recommendedName>
        <fullName evidence="3">Multidrug transporter</fullName>
    </recommendedName>
</protein>
<dbReference type="Pfam" id="PF07277">
    <property type="entry name" value="SapC"/>
    <property type="match status" value="1"/>
</dbReference>
<dbReference type="InterPro" id="IPR010836">
    <property type="entry name" value="SapC"/>
</dbReference>
<name>A0A0J8GTJ5_9ALTE</name>
<dbReference type="AlphaFoldDB" id="A0A0J8GTJ5"/>
<keyword evidence="2" id="KW-1185">Reference proteome</keyword>
<dbReference type="STRING" id="1513271.XM47_06345"/>
<dbReference type="EMBL" id="LAZL01000007">
    <property type="protein sequence ID" value="KMT66062.1"/>
    <property type="molecule type" value="Genomic_DNA"/>
</dbReference>
<evidence type="ECO:0008006" key="3">
    <source>
        <dbReference type="Google" id="ProtNLM"/>
    </source>
</evidence>
<accession>A0A0J8GTJ5</accession>
<evidence type="ECO:0000313" key="2">
    <source>
        <dbReference type="Proteomes" id="UP000037600"/>
    </source>
</evidence>
<sequence>MELGIYRKVEILNKDLHFNHKVTPLKNYQFSSSLRECVITANEFYECAKSLPILFTESKSGSLTAITLLGVEPEKNVMLDENLQWRAGEYIPAFLRRYPFVFVQNDNSLMLALDAASEAVNKDDGQALFESNGEATSFTKKVMGFMKDFQQSCKNTESIVATINELGLLEDAKAEMVSAGKKYSINGFKRVNEEKLKALSDEQTLELVRSGVYNLIVAHLMSLSNFRKLSVLAN</sequence>